<dbReference type="EMBL" id="JACGWM010000003">
    <property type="protein sequence ID" value="KAL0383133.1"/>
    <property type="molecule type" value="Genomic_DNA"/>
</dbReference>
<evidence type="ECO:0008006" key="2">
    <source>
        <dbReference type="Google" id="ProtNLM"/>
    </source>
</evidence>
<dbReference type="AlphaFoldDB" id="A0AAW2RUK4"/>
<sequence>MNVIDFKSGLSDYFNTKTALCLKLFQQYFLGLQIARFPEEISLSQTKYIYDILADTGLQTAKSATSHLPQGVKFSRDAGSPLSDPEPYRRLVGGLLYIGFTRPDIAHGVQQLTQFLQHPCDTH</sequence>
<reference evidence="1" key="2">
    <citation type="journal article" date="2024" name="Plant">
        <title>Genomic evolution and insights into agronomic trait innovations of Sesamum species.</title>
        <authorList>
            <person name="Miao H."/>
            <person name="Wang L."/>
            <person name="Qu L."/>
            <person name="Liu H."/>
            <person name="Sun Y."/>
            <person name="Le M."/>
            <person name="Wang Q."/>
            <person name="Wei S."/>
            <person name="Zheng Y."/>
            <person name="Lin W."/>
            <person name="Duan Y."/>
            <person name="Cao H."/>
            <person name="Xiong S."/>
            <person name="Wang X."/>
            <person name="Wei L."/>
            <person name="Li C."/>
            <person name="Ma Q."/>
            <person name="Ju M."/>
            <person name="Zhao R."/>
            <person name="Li G."/>
            <person name="Mu C."/>
            <person name="Tian Q."/>
            <person name="Mei H."/>
            <person name="Zhang T."/>
            <person name="Gao T."/>
            <person name="Zhang H."/>
        </authorList>
    </citation>
    <scope>NUCLEOTIDE SEQUENCE</scope>
    <source>
        <strain evidence="1">KEN8</strain>
    </source>
</reference>
<proteinExistence type="predicted"/>
<name>A0AAW2RUK4_9LAMI</name>
<evidence type="ECO:0000313" key="1">
    <source>
        <dbReference type="EMBL" id="KAL0383133.1"/>
    </source>
</evidence>
<gene>
    <name evidence="1" type="ORF">Scaly_0600600</name>
</gene>
<comment type="caution">
    <text evidence="1">The sequence shown here is derived from an EMBL/GenBank/DDBJ whole genome shotgun (WGS) entry which is preliminary data.</text>
</comment>
<organism evidence="1">
    <name type="scientific">Sesamum calycinum</name>
    <dbReference type="NCBI Taxonomy" id="2727403"/>
    <lineage>
        <taxon>Eukaryota</taxon>
        <taxon>Viridiplantae</taxon>
        <taxon>Streptophyta</taxon>
        <taxon>Embryophyta</taxon>
        <taxon>Tracheophyta</taxon>
        <taxon>Spermatophyta</taxon>
        <taxon>Magnoliopsida</taxon>
        <taxon>eudicotyledons</taxon>
        <taxon>Gunneridae</taxon>
        <taxon>Pentapetalae</taxon>
        <taxon>asterids</taxon>
        <taxon>lamiids</taxon>
        <taxon>Lamiales</taxon>
        <taxon>Pedaliaceae</taxon>
        <taxon>Sesamum</taxon>
    </lineage>
</organism>
<reference evidence="1" key="1">
    <citation type="submission" date="2020-06" db="EMBL/GenBank/DDBJ databases">
        <authorList>
            <person name="Li T."/>
            <person name="Hu X."/>
            <person name="Zhang T."/>
            <person name="Song X."/>
            <person name="Zhang H."/>
            <person name="Dai N."/>
            <person name="Sheng W."/>
            <person name="Hou X."/>
            <person name="Wei L."/>
        </authorList>
    </citation>
    <scope>NUCLEOTIDE SEQUENCE</scope>
    <source>
        <strain evidence="1">KEN8</strain>
        <tissue evidence="1">Leaf</tissue>
    </source>
</reference>
<protein>
    <recommendedName>
        <fullName evidence="2">Reverse transcriptase Ty1/copia-type domain-containing protein</fullName>
    </recommendedName>
</protein>
<accession>A0AAW2RUK4</accession>